<evidence type="ECO:0000313" key="6">
    <source>
        <dbReference type="EMBL" id="KAL2064116.1"/>
    </source>
</evidence>
<evidence type="ECO:0000256" key="3">
    <source>
        <dbReference type="ARBA" id="ARBA00022989"/>
    </source>
</evidence>
<evidence type="ECO:0000313" key="7">
    <source>
        <dbReference type="Proteomes" id="UP001595075"/>
    </source>
</evidence>
<keyword evidence="7" id="KW-1185">Reference proteome</keyword>
<dbReference type="InterPro" id="IPR050997">
    <property type="entry name" value="MAPEG"/>
</dbReference>
<dbReference type="PANTHER" id="PTHR10250:SF26">
    <property type="entry name" value="GLUTATHIONE S-TRANSFERASE 3, MITOCHONDRIAL"/>
    <property type="match status" value="1"/>
</dbReference>
<keyword evidence="4 5" id="KW-0472">Membrane</keyword>
<protein>
    <recommendedName>
        <fullName evidence="8">Microsomal glutathione S-transferase 3</fullName>
    </recommendedName>
</protein>
<accession>A0ABR4C3M2</accession>
<feature type="transmembrane region" description="Helical" evidence="5">
    <location>
        <begin position="123"/>
        <end position="144"/>
    </location>
</feature>
<sequence>MATITLDSNHGYVLLAATSTFVMNIVHMINVGKFRKAAKVAYPACYAPESRTDEAANKFNCAQRAHANFVENQSAMLTALVLAGLRFPVASAALGLGWSVSRYLYMTGYTKGGDGKGRYNGSTFWLCQAGLYGLVGYSGVAMVMGW</sequence>
<dbReference type="Proteomes" id="UP001595075">
    <property type="component" value="Unassembled WGS sequence"/>
</dbReference>
<keyword evidence="2 5" id="KW-0812">Transmembrane</keyword>
<keyword evidence="3 5" id="KW-1133">Transmembrane helix</keyword>
<feature type="transmembrane region" description="Helical" evidence="5">
    <location>
        <begin position="74"/>
        <end position="98"/>
    </location>
</feature>
<feature type="transmembrane region" description="Helical" evidence="5">
    <location>
        <begin position="12"/>
        <end position="29"/>
    </location>
</feature>
<dbReference type="Gene3D" id="1.20.120.550">
    <property type="entry name" value="Membrane associated eicosanoid/glutathione metabolism-like domain"/>
    <property type="match status" value="1"/>
</dbReference>
<evidence type="ECO:0000256" key="2">
    <source>
        <dbReference type="ARBA" id="ARBA00022692"/>
    </source>
</evidence>
<dbReference type="InterPro" id="IPR001129">
    <property type="entry name" value="Membr-assoc_MAPEG"/>
</dbReference>
<comment type="subcellular location">
    <subcellularLocation>
        <location evidence="1">Membrane</location>
        <topology evidence="1">Multi-pass membrane protein</topology>
    </subcellularLocation>
</comment>
<dbReference type="Pfam" id="PF01124">
    <property type="entry name" value="MAPEG"/>
    <property type="match status" value="1"/>
</dbReference>
<evidence type="ECO:0000256" key="1">
    <source>
        <dbReference type="ARBA" id="ARBA00004141"/>
    </source>
</evidence>
<evidence type="ECO:0000256" key="5">
    <source>
        <dbReference type="SAM" id="Phobius"/>
    </source>
</evidence>
<proteinExistence type="predicted"/>
<organism evidence="6 7">
    <name type="scientific">Oculimacula yallundae</name>
    <dbReference type="NCBI Taxonomy" id="86028"/>
    <lineage>
        <taxon>Eukaryota</taxon>
        <taxon>Fungi</taxon>
        <taxon>Dikarya</taxon>
        <taxon>Ascomycota</taxon>
        <taxon>Pezizomycotina</taxon>
        <taxon>Leotiomycetes</taxon>
        <taxon>Helotiales</taxon>
        <taxon>Ploettnerulaceae</taxon>
        <taxon>Oculimacula</taxon>
    </lineage>
</organism>
<dbReference type="PANTHER" id="PTHR10250">
    <property type="entry name" value="MICROSOMAL GLUTATHIONE S-TRANSFERASE"/>
    <property type="match status" value="1"/>
</dbReference>
<reference evidence="6 7" key="1">
    <citation type="journal article" date="2024" name="Commun. Biol.">
        <title>Comparative genomic analysis of thermophilic fungi reveals convergent evolutionary adaptations and gene losses.</title>
        <authorList>
            <person name="Steindorff A.S."/>
            <person name="Aguilar-Pontes M.V."/>
            <person name="Robinson A.J."/>
            <person name="Andreopoulos B."/>
            <person name="LaButti K."/>
            <person name="Kuo A."/>
            <person name="Mondo S."/>
            <person name="Riley R."/>
            <person name="Otillar R."/>
            <person name="Haridas S."/>
            <person name="Lipzen A."/>
            <person name="Grimwood J."/>
            <person name="Schmutz J."/>
            <person name="Clum A."/>
            <person name="Reid I.D."/>
            <person name="Moisan M.C."/>
            <person name="Butler G."/>
            <person name="Nguyen T.T.M."/>
            <person name="Dewar K."/>
            <person name="Conant G."/>
            <person name="Drula E."/>
            <person name="Henrissat B."/>
            <person name="Hansel C."/>
            <person name="Singer S."/>
            <person name="Hutchinson M.I."/>
            <person name="de Vries R.P."/>
            <person name="Natvig D.O."/>
            <person name="Powell A.J."/>
            <person name="Tsang A."/>
            <person name="Grigoriev I.V."/>
        </authorList>
    </citation>
    <scope>NUCLEOTIDE SEQUENCE [LARGE SCALE GENOMIC DNA]</scope>
    <source>
        <strain evidence="6 7">CBS 494.80</strain>
    </source>
</reference>
<gene>
    <name evidence="6" type="ORF">VTL71DRAFT_4610</name>
</gene>
<dbReference type="SUPFAM" id="SSF161084">
    <property type="entry name" value="MAPEG domain-like"/>
    <property type="match status" value="1"/>
</dbReference>
<dbReference type="EMBL" id="JAZHXI010000014">
    <property type="protein sequence ID" value="KAL2064116.1"/>
    <property type="molecule type" value="Genomic_DNA"/>
</dbReference>
<evidence type="ECO:0000256" key="4">
    <source>
        <dbReference type="ARBA" id="ARBA00023136"/>
    </source>
</evidence>
<dbReference type="InterPro" id="IPR023352">
    <property type="entry name" value="MAPEG-like_dom_sf"/>
</dbReference>
<evidence type="ECO:0008006" key="8">
    <source>
        <dbReference type="Google" id="ProtNLM"/>
    </source>
</evidence>
<comment type="caution">
    <text evidence="6">The sequence shown here is derived from an EMBL/GenBank/DDBJ whole genome shotgun (WGS) entry which is preliminary data.</text>
</comment>
<name>A0ABR4C3M2_9HELO</name>